<keyword evidence="12" id="KW-0732">Signal</keyword>
<gene>
    <name evidence="14" type="ORF">GOP47_0016660</name>
</gene>
<dbReference type="InterPro" id="IPR019594">
    <property type="entry name" value="Glu/Gly-bd"/>
</dbReference>
<dbReference type="Proteomes" id="UP000886520">
    <property type="component" value="Chromosome 16"/>
</dbReference>
<evidence type="ECO:0000256" key="10">
    <source>
        <dbReference type="ARBA" id="ARBA00023303"/>
    </source>
</evidence>
<comment type="subcellular location">
    <subcellularLocation>
        <location evidence="1">Membrane</location>
        <topology evidence="1">Multi-pass membrane protein</topology>
    </subcellularLocation>
</comment>
<keyword evidence="8" id="KW-0325">Glycoprotein</keyword>
<dbReference type="GO" id="GO:0016020">
    <property type="term" value="C:membrane"/>
    <property type="evidence" value="ECO:0007669"/>
    <property type="project" value="UniProtKB-SubCell"/>
</dbReference>
<accession>A0A9D4UI52</accession>
<dbReference type="Pfam" id="PF00060">
    <property type="entry name" value="Lig_chan"/>
    <property type="match status" value="1"/>
</dbReference>
<reference evidence="14" key="1">
    <citation type="submission" date="2021-01" db="EMBL/GenBank/DDBJ databases">
        <title>Adiantum capillus-veneris genome.</title>
        <authorList>
            <person name="Fang Y."/>
            <person name="Liao Q."/>
        </authorList>
    </citation>
    <scope>NUCLEOTIDE SEQUENCE</scope>
    <source>
        <strain evidence="14">H3</strain>
        <tissue evidence="14">Leaf</tissue>
    </source>
</reference>
<dbReference type="AlphaFoldDB" id="A0A9D4UI52"/>
<evidence type="ECO:0000256" key="12">
    <source>
        <dbReference type="SAM" id="SignalP"/>
    </source>
</evidence>
<keyword evidence="5" id="KW-0406">Ion transport</keyword>
<dbReference type="SMART" id="SM00079">
    <property type="entry name" value="PBPe"/>
    <property type="match status" value="1"/>
</dbReference>
<feature type="chain" id="PRO_5038811157" description="Ionotropic glutamate receptor C-terminal domain-containing protein" evidence="12">
    <location>
        <begin position="22"/>
        <end position="476"/>
    </location>
</feature>
<dbReference type="Gene3D" id="3.40.190.10">
    <property type="entry name" value="Periplasmic binding protein-like II"/>
    <property type="match status" value="2"/>
</dbReference>
<protein>
    <recommendedName>
        <fullName evidence="13">Ionotropic glutamate receptor C-terminal domain-containing protein</fullName>
    </recommendedName>
</protein>
<sequence>MLIGCLIIVTVLAAASKSSSAAPELRALVPLKSSFTEFVSWSGTPRNATFNGFSVDVFRNAALRMSLSLPGLSFSLIPFGDGIYDPSYDDMLVLLEQGKADAIVADITINIGRLKLVDFTQPYMPSALLMITPYRYGRVGTMWDFLQPFSMELWVAILFAFVGTGLVMFTLEHKNPDFHQSFPKPATDANNDLPPLASATDSPDGFKRWAGKLVNFYWFTSLTLFFSQQESVMTHAGRFVTVVWLLVVLIFTSSYTASLASTLSAQQPYPSIQGFEFLLKSTAPIGYQGGSFIHNYLTMLGVKESRLKSLDSAEKYSEALRLGPKMGGVAAIVDEQPYVESFLSTECDFTIAGDQIAFFGGFGFAFPKNSTLTNEMSMAILSLAQDGTLQRLRDKWVGLSQCNVNAQASSHMKLSSFGGLFIILAAVYGISIVWRVFTWQVKSEVVQARIGSMTRVLSGGRVRGAIQDQPSNNVMI</sequence>
<feature type="signal peptide" evidence="12">
    <location>
        <begin position="1"/>
        <end position="21"/>
    </location>
</feature>
<comment type="caution">
    <text evidence="14">The sequence shown here is derived from an EMBL/GenBank/DDBJ whole genome shotgun (WGS) entry which is preliminary data.</text>
</comment>
<dbReference type="GO" id="GO:0015276">
    <property type="term" value="F:ligand-gated monoatomic ion channel activity"/>
    <property type="evidence" value="ECO:0007669"/>
    <property type="project" value="InterPro"/>
</dbReference>
<keyword evidence="3 11" id="KW-0812">Transmembrane</keyword>
<feature type="domain" description="Ionotropic glutamate receptor C-terminal" evidence="13">
    <location>
        <begin position="26"/>
        <end position="399"/>
    </location>
</feature>
<dbReference type="InterPro" id="IPR015683">
    <property type="entry name" value="Ionotropic_Glu_rcpt"/>
</dbReference>
<evidence type="ECO:0000256" key="7">
    <source>
        <dbReference type="ARBA" id="ARBA00023170"/>
    </source>
</evidence>
<keyword evidence="7" id="KW-0675">Receptor</keyword>
<evidence type="ECO:0000256" key="4">
    <source>
        <dbReference type="ARBA" id="ARBA00022989"/>
    </source>
</evidence>
<evidence type="ECO:0000313" key="14">
    <source>
        <dbReference type="EMBL" id="KAI5068315.1"/>
    </source>
</evidence>
<dbReference type="EMBL" id="JABFUD020000016">
    <property type="protein sequence ID" value="KAI5068315.1"/>
    <property type="molecule type" value="Genomic_DNA"/>
</dbReference>
<dbReference type="OrthoDB" id="5984008at2759"/>
<evidence type="ECO:0000256" key="8">
    <source>
        <dbReference type="ARBA" id="ARBA00023180"/>
    </source>
</evidence>
<evidence type="ECO:0000256" key="6">
    <source>
        <dbReference type="ARBA" id="ARBA00023136"/>
    </source>
</evidence>
<dbReference type="PANTHER" id="PTHR18966">
    <property type="entry name" value="IONOTROPIC GLUTAMATE RECEPTOR"/>
    <property type="match status" value="1"/>
</dbReference>
<feature type="transmembrane region" description="Helical" evidence="11">
    <location>
        <begin position="417"/>
        <end position="437"/>
    </location>
</feature>
<evidence type="ECO:0000313" key="15">
    <source>
        <dbReference type="Proteomes" id="UP000886520"/>
    </source>
</evidence>
<evidence type="ECO:0000256" key="9">
    <source>
        <dbReference type="ARBA" id="ARBA00023286"/>
    </source>
</evidence>
<evidence type="ECO:0000256" key="1">
    <source>
        <dbReference type="ARBA" id="ARBA00004141"/>
    </source>
</evidence>
<feature type="transmembrane region" description="Helical" evidence="11">
    <location>
        <begin position="239"/>
        <end position="260"/>
    </location>
</feature>
<feature type="transmembrane region" description="Helical" evidence="11">
    <location>
        <begin position="153"/>
        <end position="171"/>
    </location>
</feature>
<evidence type="ECO:0000256" key="3">
    <source>
        <dbReference type="ARBA" id="ARBA00022692"/>
    </source>
</evidence>
<dbReference type="Pfam" id="PF10613">
    <property type="entry name" value="Lig_chan-Glu_bd"/>
    <property type="match status" value="1"/>
</dbReference>
<evidence type="ECO:0000256" key="2">
    <source>
        <dbReference type="ARBA" id="ARBA00022448"/>
    </source>
</evidence>
<name>A0A9D4UI52_ADICA</name>
<keyword evidence="9" id="KW-1071">Ligand-gated ion channel</keyword>
<dbReference type="InterPro" id="IPR001320">
    <property type="entry name" value="Iontro_rcpt_C"/>
</dbReference>
<keyword evidence="15" id="KW-1185">Reference proteome</keyword>
<evidence type="ECO:0000256" key="11">
    <source>
        <dbReference type="SAM" id="Phobius"/>
    </source>
</evidence>
<proteinExistence type="predicted"/>
<evidence type="ECO:0000256" key="5">
    <source>
        <dbReference type="ARBA" id="ARBA00023065"/>
    </source>
</evidence>
<evidence type="ECO:0000259" key="13">
    <source>
        <dbReference type="SMART" id="SM00079"/>
    </source>
</evidence>
<organism evidence="14 15">
    <name type="scientific">Adiantum capillus-veneris</name>
    <name type="common">Maidenhair fern</name>
    <dbReference type="NCBI Taxonomy" id="13818"/>
    <lineage>
        <taxon>Eukaryota</taxon>
        <taxon>Viridiplantae</taxon>
        <taxon>Streptophyta</taxon>
        <taxon>Embryophyta</taxon>
        <taxon>Tracheophyta</taxon>
        <taxon>Polypodiopsida</taxon>
        <taxon>Polypodiidae</taxon>
        <taxon>Polypodiales</taxon>
        <taxon>Pteridineae</taxon>
        <taxon>Pteridaceae</taxon>
        <taxon>Vittarioideae</taxon>
        <taxon>Adiantum</taxon>
    </lineage>
</organism>
<keyword evidence="10" id="KW-0407">Ion channel</keyword>
<dbReference type="Gene3D" id="1.10.287.70">
    <property type="match status" value="1"/>
</dbReference>
<keyword evidence="2" id="KW-0813">Transport</keyword>
<keyword evidence="4 11" id="KW-1133">Transmembrane helix</keyword>
<keyword evidence="6 11" id="KW-0472">Membrane</keyword>
<dbReference type="SUPFAM" id="SSF53850">
    <property type="entry name" value="Periplasmic binding protein-like II"/>
    <property type="match status" value="1"/>
</dbReference>